<comment type="caution">
    <text evidence="2">The sequence shown here is derived from an EMBL/GenBank/DDBJ whole genome shotgun (WGS) entry which is preliminary data.</text>
</comment>
<keyword evidence="3" id="KW-1185">Reference proteome</keyword>
<evidence type="ECO:0000313" key="2">
    <source>
        <dbReference type="EMBL" id="KAK4018574.1"/>
    </source>
</evidence>
<reference evidence="2 3" key="1">
    <citation type="journal article" date="2023" name="Nucleic Acids Res.">
        <title>The hologenome of Daphnia magna reveals possible DNA methylation and microbiome-mediated evolution of the host genome.</title>
        <authorList>
            <person name="Chaturvedi A."/>
            <person name="Li X."/>
            <person name="Dhandapani V."/>
            <person name="Marshall H."/>
            <person name="Kissane S."/>
            <person name="Cuenca-Cambronero M."/>
            <person name="Asole G."/>
            <person name="Calvet F."/>
            <person name="Ruiz-Romero M."/>
            <person name="Marangio P."/>
            <person name="Guigo R."/>
            <person name="Rago D."/>
            <person name="Mirbahai L."/>
            <person name="Eastwood N."/>
            <person name="Colbourne J.K."/>
            <person name="Zhou J."/>
            <person name="Mallon E."/>
            <person name="Orsini L."/>
        </authorList>
    </citation>
    <scope>NUCLEOTIDE SEQUENCE [LARGE SCALE GENOMIC DNA]</scope>
    <source>
        <strain evidence="2">LRV0_1</strain>
    </source>
</reference>
<name>A0ABR0A085_9CRUS</name>
<dbReference type="EMBL" id="JAOYFB010000036">
    <property type="protein sequence ID" value="KAK4018574.1"/>
    <property type="molecule type" value="Genomic_DNA"/>
</dbReference>
<evidence type="ECO:0000313" key="3">
    <source>
        <dbReference type="Proteomes" id="UP001234178"/>
    </source>
</evidence>
<sequence length="77" mass="8332">MYKSGGGYVIHLGNVEGRVTSEQVNRPSGLQKKSNGSGRENWGFLFSSEETLKKPFVAITGPKSVQSNGVKNKLCCN</sequence>
<gene>
    <name evidence="2" type="ORF">OUZ56_000621</name>
</gene>
<evidence type="ECO:0000256" key="1">
    <source>
        <dbReference type="SAM" id="MobiDB-lite"/>
    </source>
</evidence>
<feature type="region of interest" description="Disordered" evidence="1">
    <location>
        <begin position="20"/>
        <end position="40"/>
    </location>
</feature>
<accession>A0ABR0A085</accession>
<proteinExistence type="predicted"/>
<feature type="compositionally biased region" description="Polar residues" evidence="1">
    <location>
        <begin position="20"/>
        <end position="38"/>
    </location>
</feature>
<dbReference type="Proteomes" id="UP001234178">
    <property type="component" value="Unassembled WGS sequence"/>
</dbReference>
<organism evidence="2 3">
    <name type="scientific">Daphnia magna</name>
    <dbReference type="NCBI Taxonomy" id="35525"/>
    <lineage>
        <taxon>Eukaryota</taxon>
        <taxon>Metazoa</taxon>
        <taxon>Ecdysozoa</taxon>
        <taxon>Arthropoda</taxon>
        <taxon>Crustacea</taxon>
        <taxon>Branchiopoda</taxon>
        <taxon>Diplostraca</taxon>
        <taxon>Cladocera</taxon>
        <taxon>Anomopoda</taxon>
        <taxon>Daphniidae</taxon>
        <taxon>Daphnia</taxon>
    </lineage>
</organism>
<protein>
    <submittedName>
        <fullName evidence="2">Uncharacterized protein</fullName>
    </submittedName>
</protein>